<keyword evidence="2" id="KW-1185">Reference proteome</keyword>
<sequence length="127" mass="14224">MSAEFEGLPRLARVYDGRDDSGRPIAVREPLTADLRDRILAYLNSAPIVLAARSFEVDEFAPSDRDVPLTFRTDGIWIWAGAVSHYLRKHALPPDPELVRHIITRDYQLGEVTAQAKELAVRVITTG</sequence>
<dbReference type="RefSeq" id="WP_213557990.1">
    <property type="nucleotide sequence ID" value="NZ_JBHZDI010000021.1"/>
</dbReference>
<dbReference type="Proteomes" id="UP000683310">
    <property type="component" value="Chromosome"/>
</dbReference>
<evidence type="ECO:0008006" key="3">
    <source>
        <dbReference type="Google" id="ProtNLM"/>
    </source>
</evidence>
<dbReference type="EMBL" id="CP074371">
    <property type="protein sequence ID" value="QVI21895.1"/>
    <property type="molecule type" value="Genomic_DNA"/>
</dbReference>
<proteinExistence type="predicted"/>
<organism evidence="1 2">
    <name type="scientific">Nocardia tengchongensis</name>
    <dbReference type="NCBI Taxonomy" id="2055889"/>
    <lineage>
        <taxon>Bacteria</taxon>
        <taxon>Bacillati</taxon>
        <taxon>Actinomycetota</taxon>
        <taxon>Actinomycetes</taxon>
        <taxon>Mycobacteriales</taxon>
        <taxon>Nocardiaceae</taxon>
        <taxon>Nocardia</taxon>
    </lineage>
</organism>
<accession>A0ABX8CUM5</accession>
<evidence type="ECO:0000313" key="2">
    <source>
        <dbReference type="Proteomes" id="UP000683310"/>
    </source>
</evidence>
<evidence type="ECO:0000313" key="1">
    <source>
        <dbReference type="EMBL" id="QVI21895.1"/>
    </source>
</evidence>
<reference evidence="1 2" key="1">
    <citation type="submission" date="2021-04" db="EMBL/GenBank/DDBJ databases">
        <title>Nocardia tengchongensis.</title>
        <authorList>
            <person name="Zhuang k."/>
            <person name="Ran Y."/>
            <person name="Li W."/>
        </authorList>
    </citation>
    <scope>NUCLEOTIDE SEQUENCE [LARGE SCALE GENOMIC DNA]</scope>
    <source>
        <strain evidence="1 2">CFH S0057</strain>
    </source>
</reference>
<name>A0ABX8CUM5_9NOCA</name>
<gene>
    <name evidence="1" type="ORF">KHQ06_01660</name>
</gene>
<protein>
    <recommendedName>
        <fullName evidence="3">WYL domain-containing protein</fullName>
    </recommendedName>
</protein>